<proteinExistence type="predicted"/>
<dbReference type="AlphaFoldDB" id="A0AA44BFA2"/>
<dbReference type="InterPro" id="IPR010766">
    <property type="entry name" value="DRTGG"/>
</dbReference>
<dbReference type="Proteomes" id="UP000449710">
    <property type="component" value="Unassembled WGS sequence"/>
</dbReference>
<evidence type="ECO:0000259" key="1">
    <source>
        <dbReference type="Pfam" id="PF07085"/>
    </source>
</evidence>
<dbReference type="Pfam" id="PF07085">
    <property type="entry name" value="DRTGG"/>
    <property type="match status" value="1"/>
</dbReference>
<evidence type="ECO:0000313" key="2">
    <source>
        <dbReference type="EMBL" id="NBG88965.1"/>
    </source>
</evidence>
<name>A0AA44BFA2_9CLOT</name>
<sequence length="113" mass="12550">MKVKDLLKEENFRIIAGEEGIEKELQGVYIGDLLSWVMAHLQENEAWITIQSHVNVIAVGVLNDAACILLAEGASLDEDAKKKANEENLAVIETNLTAYELAVKVNKLMKENE</sequence>
<dbReference type="InterPro" id="IPR028979">
    <property type="entry name" value="Ser_kin/Pase_Hpr-like_N_sf"/>
</dbReference>
<dbReference type="SUPFAM" id="SSF75138">
    <property type="entry name" value="HprK N-terminal domain-like"/>
    <property type="match status" value="1"/>
</dbReference>
<organism evidence="2 3">
    <name type="scientific">Isachenkonia alkalipeptolytica</name>
    <dbReference type="NCBI Taxonomy" id="2565777"/>
    <lineage>
        <taxon>Bacteria</taxon>
        <taxon>Bacillati</taxon>
        <taxon>Bacillota</taxon>
        <taxon>Clostridia</taxon>
        <taxon>Eubacteriales</taxon>
        <taxon>Clostridiaceae</taxon>
        <taxon>Isachenkonia</taxon>
    </lineage>
</organism>
<evidence type="ECO:0000313" key="3">
    <source>
        <dbReference type="Proteomes" id="UP000449710"/>
    </source>
</evidence>
<gene>
    <name evidence="2" type="ORF">ISALK_10685</name>
</gene>
<accession>A0AA44BFA2</accession>
<dbReference type="EMBL" id="SUMG01000014">
    <property type="protein sequence ID" value="NBG88965.1"/>
    <property type="molecule type" value="Genomic_DNA"/>
</dbReference>
<protein>
    <submittedName>
        <fullName evidence="2">AraC family transcriptional regulator</fullName>
    </submittedName>
</protein>
<reference evidence="2 3" key="1">
    <citation type="submission" date="2019-04" db="EMBL/GenBank/DDBJ databases">
        <title>Isachenkonia alkalipeptolytica gen. nov. sp. nov. a new anaerobic, alkiliphilic organothrophic bacterium capable to reduce synthesized ferrihydrite isolated from a soda lake.</title>
        <authorList>
            <person name="Toshchakov S.V."/>
            <person name="Zavarzina D.G."/>
            <person name="Zhilina T.N."/>
            <person name="Kostrikina N.A."/>
            <person name="Kublanov I.V."/>
        </authorList>
    </citation>
    <scope>NUCLEOTIDE SEQUENCE [LARGE SCALE GENOMIC DNA]</scope>
    <source>
        <strain evidence="2 3">Z-1701</strain>
    </source>
</reference>
<dbReference type="Gene3D" id="3.40.1390.20">
    <property type="entry name" value="HprK N-terminal domain-like"/>
    <property type="match status" value="1"/>
</dbReference>
<keyword evidence="3" id="KW-1185">Reference proteome</keyword>
<dbReference type="RefSeq" id="WP_160722147.1">
    <property type="nucleotide sequence ID" value="NZ_SUMG01000014.1"/>
</dbReference>
<feature type="domain" description="DRTGG" evidence="1">
    <location>
        <begin position="13"/>
        <end position="107"/>
    </location>
</feature>
<comment type="caution">
    <text evidence="2">The sequence shown here is derived from an EMBL/GenBank/DDBJ whole genome shotgun (WGS) entry which is preliminary data.</text>
</comment>